<evidence type="ECO:0000313" key="2">
    <source>
        <dbReference type="Proteomes" id="UP001241472"/>
    </source>
</evidence>
<organism evidence="1 2">
    <name type="scientific">Neorhizobium huautlense</name>
    <dbReference type="NCBI Taxonomy" id="67774"/>
    <lineage>
        <taxon>Bacteria</taxon>
        <taxon>Pseudomonadati</taxon>
        <taxon>Pseudomonadota</taxon>
        <taxon>Alphaproteobacteria</taxon>
        <taxon>Hyphomicrobiales</taxon>
        <taxon>Rhizobiaceae</taxon>
        <taxon>Rhizobium/Agrobacterium group</taxon>
        <taxon>Neorhizobium</taxon>
    </lineage>
</organism>
<dbReference type="EMBL" id="JAUSRF010000020">
    <property type="protein sequence ID" value="MDP9839850.1"/>
    <property type="molecule type" value="Genomic_DNA"/>
</dbReference>
<protein>
    <submittedName>
        <fullName evidence="1">Uncharacterized protein</fullName>
    </submittedName>
</protein>
<gene>
    <name evidence="1" type="ORF">J2T09_004630</name>
</gene>
<evidence type="ECO:0000313" key="1">
    <source>
        <dbReference type="EMBL" id="MDP9839850.1"/>
    </source>
</evidence>
<name>A0ABT9PZD9_9HYPH</name>
<sequence length="482" mass="52872">MLPINGRHRDVVDAMIATSTEQATLEQVRRALTSLMPPLADYWSRPLRDYAAFTYQTSPSHSPCSARLFAMERLQDAVKRAALRAGCSHEDAEGAACELSASPVLQTGPHCLLLFEPDAFYTHLFSLMGLQANSRNWHIAYAGSTMSFNEAAKKGPGWLRVGGEILNVFGLSRSRMDGGSICCSSGPFRFALTNAAGKSAPNAYAVRLLAQLPSSTFPTAAEAIKAVNVSLWQSSFPTAAKLLQLDDFDVADLIADHLDHSDSLLATALFRDGDAELLLNAIDGLNAGPWRGWIRRSTDFFWYVGLDRIAPLVLKDGWLRSVGSAHVSLEFKPHVIAQALRQHVLLPSLFMSFLVLSILPGVRALGGCRQTVYLPLMRHLAAGWVARSGDKDLLEDLRNDNLPSLWGHRVLRRENADPYIEFEQVRDVDGWLSTYGHMPLADASGDPVSFTSDPIWAQMSRALLAGILGPDSPEWAWSGFGR</sequence>
<dbReference type="RefSeq" id="WP_306838903.1">
    <property type="nucleotide sequence ID" value="NZ_JAUSRF010000020.1"/>
</dbReference>
<keyword evidence="2" id="KW-1185">Reference proteome</keyword>
<comment type="caution">
    <text evidence="1">The sequence shown here is derived from an EMBL/GenBank/DDBJ whole genome shotgun (WGS) entry which is preliminary data.</text>
</comment>
<proteinExistence type="predicted"/>
<dbReference type="Proteomes" id="UP001241472">
    <property type="component" value="Unassembled WGS sequence"/>
</dbReference>
<reference evidence="1 2" key="1">
    <citation type="submission" date="2023-07" db="EMBL/GenBank/DDBJ databases">
        <title>Sorghum-associated microbial communities from plants grown in Nebraska, USA.</title>
        <authorList>
            <person name="Schachtman D."/>
        </authorList>
    </citation>
    <scope>NUCLEOTIDE SEQUENCE [LARGE SCALE GENOMIC DNA]</scope>
    <source>
        <strain evidence="1 2">DS1307</strain>
    </source>
</reference>
<accession>A0ABT9PZD9</accession>